<dbReference type="Proteomes" id="UP000831787">
    <property type="component" value="Chromosome"/>
</dbReference>
<organism evidence="6 7">
    <name type="scientific">Halobacillus salinarum</name>
    <dbReference type="NCBI Taxonomy" id="2932257"/>
    <lineage>
        <taxon>Bacteria</taxon>
        <taxon>Bacillati</taxon>
        <taxon>Bacillota</taxon>
        <taxon>Bacilli</taxon>
        <taxon>Bacillales</taxon>
        <taxon>Bacillaceae</taxon>
        <taxon>Halobacillus</taxon>
    </lineage>
</organism>
<evidence type="ECO:0000256" key="5">
    <source>
        <dbReference type="ARBA" id="ARBA00023027"/>
    </source>
</evidence>
<protein>
    <submittedName>
        <fullName evidence="6">4-hydroxythreonine-4-phosphate dehydrogenase PdxA</fullName>
    </submittedName>
</protein>
<evidence type="ECO:0000256" key="4">
    <source>
        <dbReference type="ARBA" id="ARBA00023002"/>
    </source>
</evidence>
<comment type="cofactor">
    <cofactor evidence="1">
        <name>a divalent metal cation</name>
        <dbReference type="ChEBI" id="CHEBI:60240"/>
    </cofactor>
</comment>
<dbReference type="SUPFAM" id="SSF53659">
    <property type="entry name" value="Isocitrate/Isopropylmalate dehydrogenase-like"/>
    <property type="match status" value="1"/>
</dbReference>
<dbReference type="Gene3D" id="3.40.718.10">
    <property type="entry name" value="Isopropylmalate Dehydrogenase"/>
    <property type="match status" value="1"/>
</dbReference>
<reference evidence="6 7" key="1">
    <citation type="submission" date="2022-04" db="EMBL/GenBank/DDBJ databases">
        <title>Halobacillus sp. isolated from saltern.</title>
        <authorList>
            <person name="Won M."/>
            <person name="Lee C.-M."/>
            <person name="Woen H.-Y."/>
            <person name="Kwon S.-W."/>
        </authorList>
    </citation>
    <scope>NUCLEOTIDE SEQUENCE [LARGE SCALE GENOMIC DNA]</scope>
    <source>
        <strain evidence="6 7">SSBR10-3</strain>
    </source>
</reference>
<dbReference type="PANTHER" id="PTHR30004">
    <property type="entry name" value="4-HYDROXYTHREONINE-4-PHOSPHATE DEHYDROGENASE"/>
    <property type="match status" value="1"/>
</dbReference>
<evidence type="ECO:0000313" key="6">
    <source>
        <dbReference type="EMBL" id="UOQ45504.1"/>
    </source>
</evidence>
<dbReference type="Pfam" id="PF04166">
    <property type="entry name" value="PdxA"/>
    <property type="match status" value="1"/>
</dbReference>
<keyword evidence="4" id="KW-0560">Oxidoreductase</keyword>
<keyword evidence="3" id="KW-0479">Metal-binding</keyword>
<name>A0ABY4EM27_9BACI</name>
<evidence type="ECO:0000256" key="1">
    <source>
        <dbReference type="ARBA" id="ARBA00001968"/>
    </source>
</evidence>
<accession>A0ABY4EM27</accession>
<evidence type="ECO:0000313" key="7">
    <source>
        <dbReference type="Proteomes" id="UP000831787"/>
    </source>
</evidence>
<keyword evidence="7" id="KW-1185">Reference proteome</keyword>
<dbReference type="NCBIfam" id="TIGR00557">
    <property type="entry name" value="pdxA"/>
    <property type="match status" value="1"/>
</dbReference>
<dbReference type="EMBL" id="CP095073">
    <property type="protein sequence ID" value="UOQ45504.1"/>
    <property type="molecule type" value="Genomic_DNA"/>
</dbReference>
<dbReference type="InterPro" id="IPR005255">
    <property type="entry name" value="PdxA_fam"/>
</dbReference>
<proteinExistence type="inferred from homology"/>
<evidence type="ECO:0000256" key="2">
    <source>
        <dbReference type="ARBA" id="ARBA00009464"/>
    </source>
</evidence>
<dbReference type="RefSeq" id="WP_244712276.1">
    <property type="nucleotide sequence ID" value="NZ_CP095073.1"/>
</dbReference>
<evidence type="ECO:0000256" key="3">
    <source>
        <dbReference type="ARBA" id="ARBA00022723"/>
    </source>
</evidence>
<keyword evidence="5" id="KW-0520">NAD</keyword>
<dbReference type="NCBIfam" id="NF002992">
    <property type="entry name" value="PRK03743.1"/>
    <property type="match status" value="1"/>
</dbReference>
<sequence>MKKNNKPVIAIPTGDPAGIGPEIVIKSLKQKEIYEICDPVVIGDRDVLETIMEAIDTRLDIHVIKKPDEAHYQPGTLHLIDLDNVDIASYEMGQVSGMCGKASYEYIKKAHDLIENDEADAICTPPINKESLQASEDVPYIDHTAMLSAFTNSHDPMTMFEVNDLRIFFLTRHVSLKDSIPLMTKERVEDYLVRCKEALQLLGIEKPKLALAGLNPHSGEGGLFGREEIDELTPGIEAAKKQGVDVNGPVPADSVFHQAANGKYDAVLSLYHDQGHIAAKMYDFERTVSVTNGLPYLRTSVDHGTAFDIAGKGLASPVSMVEAIKAAAKYTPFFEKQKA</sequence>
<dbReference type="PANTHER" id="PTHR30004:SF6">
    <property type="entry name" value="D-THREONATE 4-PHOSPHATE DEHYDROGENASE"/>
    <property type="match status" value="1"/>
</dbReference>
<gene>
    <name evidence="6" type="primary">pdxA</name>
    <name evidence="6" type="ORF">MUN89_06045</name>
</gene>
<comment type="similarity">
    <text evidence="2">Belongs to the PdxA family. PdxA2 subfamily.</text>
</comment>